<keyword evidence="1 2" id="KW-0732">Signal</keyword>
<dbReference type="NCBIfam" id="TIGR01904">
    <property type="entry name" value="GSu_C4xC__C2xCH"/>
    <property type="match status" value="1"/>
</dbReference>
<evidence type="ECO:0000256" key="2">
    <source>
        <dbReference type="SAM" id="SignalP"/>
    </source>
</evidence>
<evidence type="ECO:0000256" key="1">
    <source>
        <dbReference type="ARBA" id="ARBA00022729"/>
    </source>
</evidence>
<dbReference type="Proteomes" id="UP000179243">
    <property type="component" value="Unassembled WGS sequence"/>
</dbReference>
<organism evidence="3 4">
    <name type="scientific">Candidatus Raymondbacteria bacterium RIFOXYD12_FULL_49_13</name>
    <dbReference type="NCBI Taxonomy" id="1817890"/>
    <lineage>
        <taxon>Bacteria</taxon>
        <taxon>Raymondiibacteriota</taxon>
    </lineage>
</organism>
<dbReference type="InterPro" id="IPR010176">
    <property type="entry name" value="C4xCH_C2xCH_motif_GEOSU"/>
</dbReference>
<dbReference type="Pfam" id="PF09698">
    <property type="entry name" value="GSu_C4xC__C2xCH"/>
    <property type="match status" value="1"/>
</dbReference>
<evidence type="ECO:0000313" key="4">
    <source>
        <dbReference type="Proteomes" id="UP000179243"/>
    </source>
</evidence>
<sequence>MKGLGKTFCAIAAIAALLAFVQCSQPSDQGAFDECSACHLINPVSGSHQIHLAEGINLTCDSCHPEPGKGADTVHNNGTVDLTFSGTYTNGTCTNVACHADAEKRAAKVNAPMVWRWNASKQCADCHDNPAFSMGAHQKHVDSASYHIACATCHTGIAALGHNNGGLTVSAQGMSFQNRTCTNIGCHLPEESDMEDIAWNASAAWDSTFTCQSCHNTQTNSHGYGMTQCNACHDGVVDENSAIVEYQDHIPAVF</sequence>
<dbReference type="AlphaFoldDB" id="A0A1F7FJB7"/>
<dbReference type="EMBL" id="MFYX01000021">
    <property type="protein sequence ID" value="OGK06760.1"/>
    <property type="molecule type" value="Genomic_DNA"/>
</dbReference>
<protein>
    <submittedName>
        <fullName evidence="3">Uncharacterized protein</fullName>
    </submittedName>
</protein>
<name>A0A1F7FJB7_UNCRA</name>
<reference evidence="3 4" key="1">
    <citation type="journal article" date="2016" name="Nat. Commun.">
        <title>Thousands of microbial genomes shed light on interconnected biogeochemical processes in an aquifer system.</title>
        <authorList>
            <person name="Anantharaman K."/>
            <person name="Brown C.T."/>
            <person name="Hug L.A."/>
            <person name="Sharon I."/>
            <person name="Castelle C.J."/>
            <person name="Probst A.J."/>
            <person name="Thomas B.C."/>
            <person name="Singh A."/>
            <person name="Wilkins M.J."/>
            <person name="Karaoz U."/>
            <person name="Brodie E.L."/>
            <person name="Williams K.H."/>
            <person name="Hubbard S.S."/>
            <person name="Banfield J.F."/>
        </authorList>
    </citation>
    <scope>NUCLEOTIDE SEQUENCE [LARGE SCALE GENOMIC DNA]</scope>
</reference>
<proteinExistence type="predicted"/>
<dbReference type="GO" id="GO:0016491">
    <property type="term" value="F:oxidoreductase activity"/>
    <property type="evidence" value="ECO:0007669"/>
    <property type="project" value="TreeGrafter"/>
</dbReference>
<dbReference type="Gene3D" id="3.90.10.10">
    <property type="entry name" value="Cytochrome C3"/>
    <property type="match status" value="2"/>
</dbReference>
<evidence type="ECO:0000313" key="3">
    <source>
        <dbReference type="EMBL" id="OGK06760.1"/>
    </source>
</evidence>
<gene>
    <name evidence="3" type="ORF">A2519_05020</name>
</gene>
<dbReference type="InterPro" id="IPR051829">
    <property type="entry name" value="Multiheme_Cytochr_ET"/>
</dbReference>
<dbReference type="PANTHER" id="PTHR35038">
    <property type="entry name" value="DISSIMILATORY SULFITE REDUCTASE SIRA"/>
    <property type="match status" value="1"/>
</dbReference>
<dbReference type="SUPFAM" id="SSF48695">
    <property type="entry name" value="Multiheme cytochromes"/>
    <property type="match status" value="1"/>
</dbReference>
<accession>A0A1F7FJB7</accession>
<dbReference type="InterPro" id="IPR036280">
    <property type="entry name" value="Multihaem_cyt_sf"/>
</dbReference>
<dbReference type="PANTHER" id="PTHR35038:SF6">
    <property type="entry name" value="SURFACE LOCALIZED DECAHEME CYTOCHROME C LIPOPROTEIN"/>
    <property type="match status" value="1"/>
</dbReference>
<comment type="caution">
    <text evidence="3">The sequence shown here is derived from an EMBL/GenBank/DDBJ whole genome shotgun (WGS) entry which is preliminary data.</text>
</comment>
<feature type="chain" id="PRO_5009528763" evidence="2">
    <location>
        <begin position="22"/>
        <end position="254"/>
    </location>
</feature>
<feature type="signal peptide" evidence="2">
    <location>
        <begin position="1"/>
        <end position="21"/>
    </location>
</feature>